<proteinExistence type="predicted"/>
<reference evidence="1 2" key="1">
    <citation type="submission" date="2015-06" db="EMBL/GenBank/DDBJ databases">
        <title>Improved classification and identification of acetic acid bacteria using matrix-assisted laser desorption/ionization time-of-flight mass spectrometry; Gluconobacter nephelii and Gluconobacter uchimurae are later heterotypic synonyms of Gluconobacter japonicus and Gluconobacter oxydans, respectively.</title>
        <authorList>
            <person name="Li L."/>
            <person name="Cleenwerck I."/>
            <person name="De Vuyst L."/>
            <person name="Vandamme P."/>
        </authorList>
    </citation>
    <scope>NUCLEOTIDE SEQUENCE [LARGE SCALE GENOMIC DNA]</scope>
    <source>
        <strain evidence="1 2">LMG 23690</strain>
    </source>
</reference>
<sequence length="103" mass="11260">MAIHEPAVAQEVDERTEQISIPYVPKDLSDPVRARHLLMRIDAAALKACGDMGGLSIPTQEIIEWSDCHHESFTRGVAAFHSPTLTRMADTIDPGIGSTAQKH</sequence>
<dbReference type="AlphaFoldDB" id="A0A149U3K5"/>
<organism evidence="1 2">
    <name type="scientific">Acetobacter senegalensis</name>
    <dbReference type="NCBI Taxonomy" id="446692"/>
    <lineage>
        <taxon>Bacteria</taxon>
        <taxon>Pseudomonadati</taxon>
        <taxon>Pseudomonadota</taxon>
        <taxon>Alphaproteobacteria</taxon>
        <taxon>Acetobacterales</taxon>
        <taxon>Acetobacteraceae</taxon>
        <taxon>Acetobacter</taxon>
    </lineage>
</organism>
<comment type="caution">
    <text evidence="1">The sequence shown here is derived from an EMBL/GenBank/DDBJ whole genome shotgun (WGS) entry which is preliminary data.</text>
</comment>
<evidence type="ECO:0000313" key="2">
    <source>
        <dbReference type="Proteomes" id="UP000075360"/>
    </source>
</evidence>
<protein>
    <submittedName>
        <fullName evidence="1">Uncharacterized protein</fullName>
    </submittedName>
</protein>
<dbReference type="Proteomes" id="UP000075360">
    <property type="component" value="Unassembled WGS sequence"/>
</dbReference>
<name>A0A149U3K5_9PROT</name>
<dbReference type="PATRIC" id="fig|446692.4.peg.3330"/>
<dbReference type="NCBIfam" id="TIGR04433">
    <property type="entry name" value="UrcA_uranyl"/>
    <property type="match status" value="1"/>
</dbReference>
<gene>
    <name evidence="1" type="ORF">AD948_06455</name>
</gene>
<dbReference type="EMBL" id="LHZU01000120">
    <property type="protein sequence ID" value="KXV60044.1"/>
    <property type="molecule type" value="Genomic_DNA"/>
</dbReference>
<dbReference type="InterPro" id="IPR030972">
    <property type="entry name" value="UrcA_uranyl"/>
</dbReference>
<accession>A0A149U3K5</accession>
<evidence type="ECO:0000313" key="1">
    <source>
        <dbReference type="EMBL" id="KXV60044.1"/>
    </source>
</evidence>